<gene>
    <name evidence="1" type="ORF">BYL167_LOCUS68938</name>
    <name evidence="2" type="ORF">GIL414_LOCUS78953</name>
</gene>
<dbReference type="Proteomes" id="UP000681720">
    <property type="component" value="Unassembled WGS sequence"/>
</dbReference>
<evidence type="ECO:0000313" key="3">
    <source>
        <dbReference type="Proteomes" id="UP000681967"/>
    </source>
</evidence>
<name>A0A8S3FNY4_9BILA</name>
<proteinExistence type="predicted"/>
<evidence type="ECO:0000313" key="1">
    <source>
        <dbReference type="EMBL" id="CAF5133607.1"/>
    </source>
</evidence>
<dbReference type="EMBL" id="CAJOBJ010351169">
    <property type="protein sequence ID" value="CAF5208436.1"/>
    <property type="molecule type" value="Genomic_DNA"/>
</dbReference>
<reference evidence="1" key="1">
    <citation type="submission" date="2021-02" db="EMBL/GenBank/DDBJ databases">
        <authorList>
            <person name="Nowell W R."/>
        </authorList>
    </citation>
    <scope>NUCLEOTIDE SEQUENCE</scope>
</reference>
<evidence type="ECO:0008006" key="4">
    <source>
        <dbReference type="Google" id="ProtNLM"/>
    </source>
</evidence>
<dbReference type="Proteomes" id="UP000681967">
    <property type="component" value="Unassembled WGS sequence"/>
</dbReference>
<feature type="non-terminal residue" evidence="1">
    <location>
        <position position="1"/>
    </location>
</feature>
<dbReference type="AlphaFoldDB" id="A0A8S3FNY4"/>
<sequence>MPSHVQLTHRCYNRLSKTTPYLCFLPNNYTQQNYAIIGPFKTLKYVIFKFGLQYISLTNCSNQILFQYSYDNGIQWHTKKILDETNNIYERFDDLLINMNIYLRWIEENEFSCLMWNLRSISIRTKNDGNLWFENNQDVKEINGSNYELQTWEFPLTQSSSIIQFDLQMFPLKNLNDTNWSLLLEISSNAMYGWSNWISLIPSCNQ</sequence>
<evidence type="ECO:0000313" key="2">
    <source>
        <dbReference type="EMBL" id="CAF5208436.1"/>
    </source>
</evidence>
<dbReference type="EMBL" id="CAJOBH010249032">
    <property type="protein sequence ID" value="CAF5133607.1"/>
    <property type="molecule type" value="Genomic_DNA"/>
</dbReference>
<protein>
    <recommendedName>
        <fullName evidence="4">Reelin</fullName>
    </recommendedName>
</protein>
<accession>A0A8S3FNY4</accession>
<organism evidence="1 3">
    <name type="scientific">Rotaria magnacalcarata</name>
    <dbReference type="NCBI Taxonomy" id="392030"/>
    <lineage>
        <taxon>Eukaryota</taxon>
        <taxon>Metazoa</taxon>
        <taxon>Spiralia</taxon>
        <taxon>Gnathifera</taxon>
        <taxon>Rotifera</taxon>
        <taxon>Eurotatoria</taxon>
        <taxon>Bdelloidea</taxon>
        <taxon>Philodinida</taxon>
        <taxon>Philodinidae</taxon>
        <taxon>Rotaria</taxon>
    </lineage>
</organism>
<comment type="caution">
    <text evidence="1">The sequence shown here is derived from an EMBL/GenBank/DDBJ whole genome shotgun (WGS) entry which is preliminary data.</text>
</comment>